<keyword evidence="3" id="KW-1185">Reference proteome</keyword>
<dbReference type="STRING" id="1903181.BTN85_0260"/>
<dbReference type="InParanoid" id="A0A1Q6DTT7"/>
<dbReference type="AlphaFoldDB" id="A0A1Q6DTT7"/>
<dbReference type="Proteomes" id="UP000185744">
    <property type="component" value="Unassembled WGS sequence"/>
</dbReference>
<protein>
    <submittedName>
        <fullName evidence="2">Redox-active protein with multiple conserved metal-binding region</fullName>
    </submittedName>
</protein>
<sequence length="220" mass="24556">MNPEKFEDCKEISDYDEFMEASTSVSLEEYKEFMSNIFEVVPEREEKDPVKLYEKTIEELRSRWVASEKIPVHGPWHHGLVGGILVTSLKNNGYSFSEEDIEEALERGLMIPGGACGFHGSCGAASGLGIAVSIATRGTPFHDEKRTKALTANSKAYKRIAELGGPRCCTLSTYTTLDLAEEILKEIGYSIPLSDVEGRCKVYRENDECHGIKCPYFPDK</sequence>
<reference evidence="2" key="1">
    <citation type="submission" date="2016-12" db="EMBL/GenBank/DDBJ databases">
        <title>Discovery of methanogenic haloarchaea.</title>
        <authorList>
            <person name="Sorokin D.Y."/>
            <person name="Makarova K.S."/>
            <person name="Abbas B."/>
            <person name="Ferrer M."/>
            <person name="Golyshin P.N."/>
        </authorList>
    </citation>
    <scope>NUCLEOTIDE SEQUENCE [LARGE SCALE GENOMIC DNA]</scope>
    <source>
        <strain evidence="2">HMET1</strain>
    </source>
</reference>
<accession>A0A1Q6DTT7</accession>
<evidence type="ECO:0000313" key="2">
    <source>
        <dbReference type="EMBL" id="OKY77789.1"/>
    </source>
</evidence>
<organism evidence="2 3">
    <name type="scientific">Methanohalarchaeum thermophilum</name>
    <dbReference type="NCBI Taxonomy" id="1903181"/>
    <lineage>
        <taxon>Archaea</taxon>
        <taxon>Methanobacteriati</taxon>
        <taxon>Methanobacteriota</taxon>
        <taxon>Methanonatronarchaeia</taxon>
        <taxon>Methanonatronarchaeales</taxon>
        <taxon>Methanonatronarchaeaceae</taxon>
        <taxon>Candidatus Methanohalarchaeum</taxon>
    </lineage>
</organism>
<evidence type="ECO:0000259" key="1">
    <source>
        <dbReference type="Pfam" id="PF18978"/>
    </source>
</evidence>
<comment type="caution">
    <text evidence="2">The sequence shown here is derived from an EMBL/GenBank/DDBJ whole genome shotgun (WGS) entry which is preliminary data.</text>
</comment>
<dbReference type="InterPro" id="IPR043768">
    <property type="entry name" value="DUF5714"/>
</dbReference>
<name>A0A1Q6DTT7_METT1</name>
<evidence type="ECO:0000313" key="3">
    <source>
        <dbReference type="Proteomes" id="UP000185744"/>
    </source>
</evidence>
<dbReference type="EMBL" id="MSDW01000001">
    <property type="protein sequence ID" value="OKY77789.1"/>
    <property type="molecule type" value="Genomic_DNA"/>
</dbReference>
<feature type="domain" description="DUF5714" evidence="1">
    <location>
        <begin position="39"/>
        <end position="217"/>
    </location>
</feature>
<proteinExistence type="predicted"/>
<gene>
    <name evidence="2" type="ORF">BTN85_0260</name>
</gene>
<dbReference type="Pfam" id="PF18978">
    <property type="entry name" value="DUF5714"/>
    <property type="match status" value="1"/>
</dbReference>